<feature type="non-terminal residue" evidence="10">
    <location>
        <position position="1"/>
    </location>
</feature>
<dbReference type="GO" id="GO:0009103">
    <property type="term" value="P:lipopolysaccharide biosynthetic process"/>
    <property type="evidence" value="ECO:0007669"/>
    <property type="project" value="UniProtKB-KW"/>
</dbReference>
<keyword evidence="6 10" id="KW-0418">Kinase</keyword>
<reference evidence="10" key="1">
    <citation type="submission" date="2013-08" db="EMBL/GenBank/DDBJ databases">
        <authorList>
            <person name="Mendez C."/>
            <person name="Richter M."/>
            <person name="Ferrer M."/>
            <person name="Sanchez J."/>
        </authorList>
    </citation>
    <scope>NUCLEOTIDE SEQUENCE</scope>
</reference>
<dbReference type="GO" id="GO:0016301">
    <property type="term" value="F:kinase activity"/>
    <property type="evidence" value="ECO:0007669"/>
    <property type="project" value="UniProtKB-KW"/>
</dbReference>
<dbReference type="GO" id="GO:0005886">
    <property type="term" value="C:plasma membrane"/>
    <property type="evidence" value="ECO:0007669"/>
    <property type="project" value="UniProtKB-SubCell"/>
</dbReference>
<evidence type="ECO:0000256" key="6">
    <source>
        <dbReference type="ARBA" id="ARBA00022777"/>
    </source>
</evidence>
<keyword evidence="7" id="KW-0067">ATP-binding</keyword>
<keyword evidence="2" id="KW-1003">Cell membrane</keyword>
<name>T0XYN1_9ZZZZ</name>
<comment type="caution">
    <text evidence="10">The sequence shown here is derived from an EMBL/GenBank/DDBJ whole genome shotgun (WGS) entry which is preliminary data.</text>
</comment>
<evidence type="ECO:0000256" key="5">
    <source>
        <dbReference type="ARBA" id="ARBA00022741"/>
    </source>
</evidence>
<keyword evidence="3" id="KW-0997">Cell inner membrane</keyword>
<dbReference type="EMBL" id="AUZX01016302">
    <property type="protein sequence ID" value="EQD25998.1"/>
    <property type="molecule type" value="Genomic_DNA"/>
</dbReference>
<dbReference type="SUPFAM" id="SSF56112">
    <property type="entry name" value="Protein kinase-like (PK-like)"/>
    <property type="match status" value="1"/>
</dbReference>
<dbReference type="InterPro" id="IPR022826">
    <property type="entry name" value="KDO_kinase"/>
</dbReference>
<evidence type="ECO:0000256" key="4">
    <source>
        <dbReference type="ARBA" id="ARBA00022679"/>
    </source>
</evidence>
<reference evidence="10" key="2">
    <citation type="journal article" date="2014" name="ISME J.">
        <title>Microbial stratification in low pH oxic and suboxic macroscopic growths along an acid mine drainage.</title>
        <authorList>
            <person name="Mendez-Garcia C."/>
            <person name="Mesa V."/>
            <person name="Sprenger R.R."/>
            <person name="Richter M."/>
            <person name="Diez M.S."/>
            <person name="Solano J."/>
            <person name="Bargiela R."/>
            <person name="Golyshina O.V."/>
            <person name="Manteca A."/>
            <person name="Ramos J.L."/>
            <person name="Gallego J.R."/>
            <person name="Llorente I."/>
            <person name="Martins Dos Santos V.A."/>
            <person name="Jensen O.N."/>
            <person name="Pelaez A.I."/>
            <person name="Sanchez J."/>
            <person name="Ferrer M."/>
        </authorList>
    </citation>
    <scope>NUCLEOTIDE SEQUENCE</scope>
</reference>
<dbReference type="HAMAP" id="MF_00521">
    <property type="entry name" value="KDO_kinase"/>
    <property type="match status" value="1"/>
</dbReference>
<keyword evidence="5" id="KW-0547">Nucleotide-binding</keyword>
<keyword evidence="9" id="KW-0472">Membrane</keyword>
<dbReference type="GO" id="GO:0005524">
    <property type="term" value="F:ATP binding"/>
    <property type="evidence" value="ECO:0007669"/>
    <property type="project" value="UniProtKB-KW"/>
</dbReference>
<sequence length="205" mass="23344">SGAARGRGAAHFIRTPERELVLRHYRRGGAVARVWADGYIWRGEWRTRPFAEWLLMHRLHRAGLPVPAPIAARYLRDGRIYRGDIITERLAGAAALSYALGLAPLPLLTWIEIGRCIRRFHDLGVCHADLNARNVLLGEEVYLVDFDRCRLRPDGLWRDGNLVRLRRSLEKVTYGMPPERFTEADWHALLNGYRSATAAEPARSA</sequence>
<proteinExistence type="inferred from homology"/>
<keyword evidence="4 10" id="KW-0808">Transferase</keyword>
<dbReference type="Pfam" id="PF06293">
    <property type="entry name" value="Kdo"/>
    <property type="match status" value="1"/>
</dbReference>
<evidence type="ECO:0000313" key="10">
    <source>
        <dbReference type="EMBL" id="EQD25998.1"/>
    </source>
</evidence>
<dbReference type="InterPro" id="IPR011009">
    <property type="entry name" value="Kinase-like_dom_sf"/>
</dbReference>
<evidence type="ECO:0000256" key="9">
    <source>
        <dbReference type="ARBA" id="ARBA00023136"/>
    </source>
</evidence>
<dbReference type="EC" id="2.7.1.-" evidence="10"/>
<dbReference type="AlphaFoldDB" id="T0XYN1"/>
<dbReference type="GO" id="GO:0016773">
    <property type="term" value="F:phosphotransferase activity, alcohol group as acceptor"/>
    <property type="evidence" value="ECO:0007669"/>
    <property type="project" value="InterPro"/>
</dbReference>
<evidence type="ECO:0000256" key="7">
    <source>
        <dbReference type="ARBA" id="ARBA00022840"/>
    </source>
</evidence>
<accession>T0XYN1</accession>
<evidence type="ECO:0000256" key="3">
    <source>
        <dbReference type="ARBA" id="ARBA00022519"/>
    </source>
</evidence>
<protein>
    <submittedName>
        <fullName evidence="10">Lipopolysaccharide kinase</fullName>
        <ecNumber evidence="10">2.7.1.-</ecNumber>
    </submittedName>
</protein>
<evidence type="ECO:0000256" key="2">
    <source>
        <dbReference type="ARBA" id="ARBA00022475"/>
    </source>
</evidence>
<comment type="subcellular location">
    <subcellularLocation>
        <location evidence="1">Cell inner membrane</location>
        <topology evidence="1">Peripheral membrane protein</topology>
        <orientation evidence="1">Cytoplasmic side</orientation>
    </subcellularLocation>
</comment>
<keyword evidence="8" id="KW-0448">Lipopolysaccharide biosynthesis</keyword>
<evidence type="ECO:0000256" key="1">
    <source>
        <dbReference type="ARBA" id="ARBA00004515"/>
    </source>
</evidence>
<dbReference type="Gene3D" id="1.10.510.10">
    <property type="entry name" value="Transferase(Phosphotransferase) domain 1"/>
    <property type="match status" value="1"/>
</dbReference>
<organism evidence="10">
    <name type="scientific">mine drainage metagenome</name>
    <dbReference type="NCBI Taxonomy" id="410659"/>
    <lineage>
        <taxon>unclassified sequences</taxon>
        <taxon>metagenomes</taxon>
        <taxon>ecological metagenomes</taxon>
    </lineage>
</organism>
<gene>
    <name evidence="10" type="ORF">B1A_22052</name>
</gene>
<evidence type="ECO:0000256" key="8">
    <source>
        <dbReference type="ARBA" id="ARBA00022985"/>
    </source>
</evidence>
<dbReference type="NCBIfam" id="NF002475">
    <property type="entry name" value="PRK01723.1"/>
    <property type="match status" value="1"/>
</dbReference>